<reference evidence="2" key="1">
    <citation type="submission" date="2022-08" db="EMBL/GenBank/DDBJ databases">
        <authorList>
            <consortium name="DOE Joint Genome Institute"/>
            <person name="Min B."/>
            <person name="Riley R."/>
            <person name="Sierra-Patev S."/>
            <person name="Naranjo-Ortiz M."/>
            <person name="Looney B."/>
            <person name="Konkel Z."/>
            <person name="Slot J.C."/>
            <person name="Sakamoto Y."/>
            <person name="Steenwyk J.L."/>
            <person name="Rokas A."/>
            <person name="Carro J."/>
            <person name="Camarero S."/>
            <person name="Ferreira P."/>
            <person name="Molpeceres G."/>
            <person name="Ruiz-Duenas F.J."/>
            <person name="Serrano A."/>
            <person name="Henrissat B."/>
            <person name="Drula E."/>
            <person name="Hughes K.W."/>
            <person name="Mata J.L."/>
            <person name="Ishikawa N.K."/>
            <person name="Vargas-Isla R."/>
            <person name="Ushijima S."/>
            <person name="Smith C.A."/>
            <person name="Ahrendt S."/>
            <person name="Andreopoulos W."/>
            <person name="He G."/>
            <person name="Labutti K."/>
            <person name="Lipzen A."/>
            <person name="Ng V."/>
            <person name="Sandor L."/>
            <person name="Barry K."/>
            <person name="Martinez A.T."/>
            <person name="Xiao Y."/>
            <person name="Gibbons J.G."/>
            <person name="Terashima K."/>
            <person name="Hibbett D.S."/>
            <person name="Grigoriev I.V."/>
        </authorList>
    </citation>
    <scope>NUCLEOTIDE SEQUENCE</scope>
    <source>
        <strain evidence="2">TFB7829</strain>
    </source>
</reference>
<keyword evidence="1" id="KW-0732">Signal</keyword>
<accession>A0AA38ULS7</accession>
<evidence type="ECO:0000313" key="2">
    <source>
        <dbReference type="EMBL" id="KAJ3979087.1"/>
    </source>
</evidence>
<comment type="caution">
    <text evidence="2">The sequence shown here is derived from an EMBL/GenBank/DDBJ whole genome shotgun (WGS) entry which is preliminary data.</text>
</comment>
<proteinExistence type="predicted"/>
<dbReference type="AlphaFoldDB" id="A0AA38ULS7"/>
<gene>
    <name evidence="2" type="ORF">F5890DRAFT_1559207</name>
</gene>
<name>A0AA38ULS7_9AGAR</name>
<sequence>MSITVACFFMVNSHIGVASCTSCAAVGCKNEAREYQYEDVPIVKVKKARKADDMPDYPSKRMKLKSDAAIRSPKPLPTEVNGNDGISVSVPSLVSPETGAIHTTAPNPSPMLDLAHILKDHPTSFQLLTFVEEHMSAVVRVCPYHQVMTGTQPGHNRLWKCSTPLLSNNKYEFKKIFTVNLKAEQGSCCFNCWTPQDDVFFHDKQICKGSGRSDWEGWWRGLPYLVWRTTYLRQLVFAELGIPSNSFSNAVSYAMWLTKPAHHLLDPEFDLGG</sequence>
<organism evidence="2 3">
    <name type="scientific">Lentinula detonsa</name>
    <dbReference type="NCBI Taxonomy" id="2804962"/>
    <lineage>
        <taxon>Eukaryota</taxon>
        <taxon>Fungi</taxon>
        <taxon>Dikarya</taxon>
        <taxon>Basidiomycota</taxon>
        <taxon>Agaricomycotina</taxon>
        <taxon>Agaricomycetes</taxon>
        <taxon>Agaricomycetidae</taxon>
        <taxon>Agaricales</taxon>
        <taxon>Marasmiineae</taxon>
        <taxon>Omphalotaceae</taxon>
        <taxon>Lentinula</taxon>
    </lineage>
</organism>
<dbReference type="EMBL" id="MU802498">
    <property type="protein sequence ID" value="KAJ3979087.1"/>
    <property type="molecule type" value="Genomic_DNA"/>
</dbReference>
<feature type="signal peptide" evidence="1">
    <location>
        <begin position="1"/>
        <end position="20"/>
    </location>
</feature>
<evidence type="ECO:0008006" key="4">
    <source>
        <dbReference type="Google" id="ProtNLM"/>
    </source>
</evidence>
<evidence type="ECO:0000313" key="3">
    <source>
        <dbReference type="Proteomes" id="UP001163850"/>
    </source>
</evidence>
<feature type="chain" id="PRO_5041470040" description="CxC6 like cysteine cluster associated with KDZ domain-containing protein" evidence="1">
    <location>
        <begin position="21"/>
        <end position="273"/>
    </location>
</feature>
<protein>
    <recommendedName>
        <fullName evidence="4">CxC6 like cysteine cluster associated with KDZ domain-containing protein</fullName>
    </recommendedName>
</protein>
<dbReference type="Proteomes" id="UP001163850">
    <property type="component" value="Unassembled WGS sequence"/>
</dbReference>
<evidence type="ECO:0000256" key="1">
    <source>
        <dbReference type="SAM" id="SignalP"/>
    </source>
</evidence>